<dbReference type="HOGENOM" id="CLU_1493847_0_0_10"/>
<dbReference type="AlphaFoldDB" id="A0A077EN48"/>
<name>A0A077EN48_9FLAO</name>
<dbReference type="Proteomes" id="UP000028933">
    <property type="component" value="Chromosome"/>
</dbReference>
<organism evidence="3 4">
    <name type="scientific">Elizabethkingia anophelis NUHP1</name>
    <dbReference type="NCBI Taxonomy" id="1338011"/>
    <lineage>
        <taxon>Bacteria</taxon>
        <taxon>Pseudomonadati</taxon>
        <taxon>Bacteroidota</taxon>
        <taxon>Flavobacteriia</taxon>
        <taxon>Flavobacteriales</taxon>
        <taxon>Weeksellaceae</taxon>
        <taxon>Elizabethkingia</taxon>
    </lineage>
</organism>
<keyword evidence="1" id="KW-0732">Signal</keyword>
<reference evidence="3" key="1">
    <citation type="journal article" date="2013" name="Lancet">
        <title>First case of E anophelis outbreak in an intensive-care unit.</title>
        <authorList>
            <person name="Teo J."/>
            <person name="Tan S.Y."/>
            <person name="Tay M."/>
            <person name="Ding Y."/>
            <person name="Kjelleberg S."/>
            <person name="Givskov M."/>
            <person name="Lin R.T."/>
            <person name="Yang L."/>
        </authorList>
    </citation>
    <scope>NUCLEOTIDE SEQUENCE [LARGE SCALE GENOMIC DNA]</scope>
    <source>
        <strain evidence="3">NUHP1</strain>
    </source>
</reference>
<feature type="signal peptide" evidence="1">
    <location>
        <begin position="1"/>
        <end position="18"/>
    </location>
</feature>
<feature type="domain" description="DUF6705" evidence="2">
    <location>
        <begin position="1"/>
        <end position="192"/>
    </location>
</feature>
<dbReference type="RefSeq" id="WP_024566320.1">
    <property type="nucleotide sequence ID" value="NZ_CP007547.1"/>
</dbReference>
<reference evidence="3" key="2">
    <citation type="journal article" date="2015" name="Genome Biol. Evol.">
        <title>Complete Genome Sequence and Transcriptomic Analysis of the Novel Pathogen Elizabethkingia anophelis in Response to Oxidative Stress.</title>
        <authorList>
            <person name="Li Y."/>
            <person name="Liu Y."/>
            <person name="Chew S.C."/>
            <person name="Tay M."/>
            <person name="Salido M.M."/>
            <person name="Teo J."/>
            <person name="Lauro F.M."/>
            <person name="Givskov M."/>
            <person name="Yang L."/>
        </authorList>
    </citation>
    <scope>NUCLEOTIDE SEQUENCE</scope>
    <source>
        <strain evidence="3">NUHP1</strain>
    </source>
</reference>
<sequence>MKSIFLTLLLFVSTFFNAQTVDIKSPNIPADMPAGSYIKDIDGDFDKFTGTWVWNNGGQNVTFKIQKVTRYLDPEFNNYSDFVIGDYSYTNNRIIIVNTINTTTDPNPDFHPMFSAWPTDNKLEFTFKDVIIQKDDCIAVFEFLPGTTTQMKLILKNRGGIKGVLVPEGGSIDVPQTNPDFTIPNNIILTKQ</sequence>
<dbReference type="InterPro" id="IPR046551">
    <property type="entry name" value="DUF6705"/>
</dbReference>
<accession>A0A077EN48</accession>
<proteinExistence type="predicted"/>
<dbReference type="STRING" id="1338011.BD94_3215"/>
<evidence type="ECO:0000313" key="3">
    <source>
        <dbReference type="EMBL" id="AIL46990.1"/>
    </source>
</evidence>
<dbReference type="Pfam" id="PF20448">
    <property type="entry name" value="DUF6705"/>
    <property type="match status" value="1"/>
</dbReference>
<protein>
    <recommendedName>
        <fullName evidence="2">DUF6705 domain-containing protein</fullName>
    </recommendedName>
</protein>
<dbReference type="KEGG" id="eao:BD94_3215"/>
<dbReference type="eggNOG" id="ENOG502ZHE2">
    <property type="taxonomic scope" value="Bacteria"/>
</dbReference>
<evidence type="ECO:0000256" key="1">
    <source>
        <dbReference type="SAM" id="SignalP"/>
    </source>
</evidence>
<feature type="chain" id="PRO_5001717872" description="DUF6705 domain-containing protein" evidence="1">
    <location>
        <begin position="19"/>
        <end position="192"/>
    </location>
</feature>
<evidence type="ECO:0000259" key="2">
    <source>
        <dbReference type="Pfam" id="PF20448"/>
    </source>
</evidence>
<gene>
    <name evidence="3" type="ORF">BD94_3215</name>
</gene>
<evidence type="ECO:0000313" key="4">
    <source>
        <dbReference type="Proteomes" id="UP000028933"/>
    </source>
</evidence>
<dbReference type="EMBL" id="CP007547">
    <property type="protein sequence ID" value="AIL46990.1"/>
    <property type="molecule type" value="Genomic_DNA"/>
</dbReference>